<dbReference type="Proteomes" id="UP001501243">
    <property type="component" value="Unassembled WGS sequence"/>
</dbReference>
<dbReference type="Pfam" id="PF03592">
    <property type="entry name" value="Terminase_2"/>
    <property type="match status" value="1"/>
</dbReference>
<dbReference type="InterPro" id="IPR005335">
    <property type="entry name" value="Terminase_ssu"/>
</dbReference>
<reference evidence="2" key="1">
    <citation type="journal article" date="2019" name="Int. J. Syst. Evol. Microbiol.">
        <title>The Global Catalogue of Microorganisms (GCM) 10K type strain sequencing project: providing services to taxonomists for standard genome sequencing and annotation.</title>
        <authorList>
            <consortium name="The Broad Institute Genomics Platform"/>
            <consortium name="The Broad Institute Genome Sequencing Center for Infectious Disease"/>
            <person name="Wu L."/>
            <person name="Ma J."/>
        </authorList>
    </citation>
    <scope>NUCLEOTIDE SEQUENCE [LARGE SCALE GENOMIC DNA]</scope>
    <source>
        <strain evidence="2">JCM 17841</strain>
    </source>
</reference>
<evidence type="ECO:0008006" key="3">
    <source>
        <dbReference type="Google" id="ProtNLM"/>
    </source>
</evidence>
<dbReference type="EMBL" id="BAABGQ010000006">
    <property type="protein sequence ID" value="GAA4501375.1"/>
    <property type="molecule type" value="Genomic_DNA"/>
</dbReference>
<evidence type="ECO:0000313" key="1">
    <source>
        <dbReference type="EMBL" id="GAA4501375.1"/>
    </source>
</evidence>
<organism evidence="1 2">
    <name type="scientific">Hymenobacter ginsengisoli</name>
    <dbReference type="NCBI Taxonomy" id="1051626"/>
    <lineage>
        <taxon>Bacteria</taxon>
        <taxon>Pseudomonadati</taxon>
        <taxon>Bacteroidota</taxon>
        <taxon>Cytophagia</taxon>
        <taxon>Cytophagales</taxon>
        <taxon>Hymenobacteraceae</taxon>
        <taxon>Hymenobacter</taxon>
    </lineage>
</organism>
<proteinExistence type="predicted"/>
<gene>
    <name evidence="1" type="ORF">GCM10023172_23120</name>
</gene>
<evidence type="ECO:0000313" key="2">
    <source>
        <dbReference type="Proteomes" id="UP001501243"/>
    </source>
</evidence>
<dbReference type="RefSeq" id="WP_208131773.1">
    <property type="nucleotide sequence ID" value="NZ_BAABGQ010000006.1"/>
</dbReference>
<accession>A0ABP8QEU4</accession>
<dbReference type="Gene3D" id="1.10.10.1400">
    <property type="entry name" value="Terminase, small subunit, N-terminal DNA-binding domain, HTH motif"/>
    <property type="match status" value="1"/>
</dbReference>
<dbReference type="InterPro" id="IPR038713">
    <property type="entry name" value="Terminase_Gp1_N_sf"/>
</dbReference>
<comment type="caution">
    <text evidence="1">The sequence shown here is derived from an EMBL/GenBank/DDBJ whole genome shotgun (WGS) entry which is preliminary data.</text>
</comment>
<name>A0ABP8QEU4_9BACT</name>
<keyword evidence="2" id="KW-1185">Reference proteome</keyword>
<sequence length="261" mass="29228">MSTGQTPAPEKVATPKPLNAQQQRFVVELCVDWNKAAAARRAGYSEKNAKQIGYSLWADQRVKDAVALRTAELAMSAGEATVRMSGWGRSSIEDVFTIEVEEYRPRVQKPLTDVIAELRADMEDEQELAIRAEALLSDKKVIKKFRAQVARAHQRRQVQLWRYEKMLERNPDATTWVQGPPQAREVAQLDLVKALRAKAGGLIKKVTPTRFGTGVELHDAKDATDKILKLHGAYAPEKFDHTTKGLPLPGVQFYLPDNGRD</sequence>
<protein>
    <recommendedName>
        <fullName evidence="3">Terminase small subunit</fullName>
    </recommendedName>
</protein>